<reference evidence="3" key="1">
    <citation type="submission" date="2017-02" db="UniProtKB">
        <authorList>
            <consortium name="WormBaseParasite"/>
        </authorList>
    </citation>
    <scope>IDENTIFICATION</scope>
</reference>
<accession>A0A0R3R1C7</accession>
<gene>
    <name evidence="1" type="ORF">BTMF_LOCUS11813</name>
</gene>
<evidence type="ECO:0000313" key="1">
    <source>
        <dbReference type="EMBL" id="VDO40337.1"/>
    </source>
</evidence>
<dbReference type="WBParaSite" id="BTMF_0001381401-mRNA-1">
    <property type="protein sequence ID" value="BTMF_0001381401-mRNA-1"/>
    <property type="gene ID" value="BTMF_0001381401"/>
</dbReference>
<proteinExistence type="predicted"/>
<dbReference type="Proteomes" id="UP000280834">
    <property type="component" value="Unassembled WGS sequence"/>
</dbReference>
<sequence length="84" mass="9773">MQYKIAQKNLCTYNQGENEYDVQPEKHNPSRNLLEMASRNPPYFITDLVNALKVGNVSMVLYKQRFCISLNKVISTFKIIPYSI</sequence>
<keyword evidence="2" id="KW-1185">Reference proteome</keyword>
<evidence type="ECO:0000313" key="3">
    <source>
        <dbReference type="WBParaSite" id="BTMF_0001381401-mRNA-1"/>
    </source>
</evidence>
<dbReference type="EMBL" id="UZAG01018615">
    <property type="protein sequence ID" value="VDO40337.1"/>
    <property type="molecule type" value="Genomic_DNA"/>
</dbReference>
<dbReference type="AlphaFoldDB" id="A0A0R3R1C7"/>
<protein>
    <submittedName>
        <fullName evidence="3">Myosin motor domain-containing protein</fullName>
    </submittedName>
</protein>
<name>A0A0R3R1C7_9BILA</name>
<organism evidence="3">
    <name type="scientific">Brugia timori</name>
    <dbReference type="NCBI Taxonomy" id="42155"/>
    <lineage>
        <taxon>Eukaryota</taxon>
        <taxon>Metazoa</taxon>
        <taxon>Ecdysozoa</taxon>
        <taxon>Nematoda</taxon>
        <taxon>Chromadorea</taxon>
        <taxon>Rhabditida</taxon>
        <taxon>Spirurina</taxon>
        <taxon>Spiruromorpha</taxon>
        <taxon>Filarioidea</taxon>
        <taxon>Onchocercidae</taxon>
        <taxon>Brugia</taxon>
    </lineage>
</organism>
<evidence type="ECO:0000313" key="2">
    <source>
        <dbReference type="Proteomes" id="UP000280834"/>
    </source>
</evidence>
<reference evidence="1 2" key="2">
    <citation type="submission" date="2018-11" db="EMBL/GenBank/DDBJ databases">
        <authorList>
            <consortium name="Pathogen Informatics"/>
        </authorList>
    </citation>
    <scope>NUCLEOTIDE SEQUENCE [LARGE SCALE GENOMIC DNA]</scope>
</reference>